<dbReference type="InterPro" id="IPR008538">
    <property type="entry name" value="Uma2"/>
</dbReference>
<dbReference type="InterPro" id="IPR011335">
    <property type="entry name" value="Restrct_endonuc-II-like"/>
</dbReference>
<reference evidence="2" key="1">
    <citation type="submission" date="2021-05" db="EMBL/GenBank/DDBJ databases">
        <authorList>
            <person name="Pietrasiak N."/>
            <person name="Ward R."/>
            <person name="Stajich J.E."/>
            <person name="Kurbessoian T."/>
        </authorList>
    </citation>
    <scope>NUCLEOTIDE SEQUENCE</scope>
    <source>
        <strain evidence="2">GSE-NOS-MK-12-04C</strain>
    </source>
</reference>
<protein>
    <submittedName>
        <fullName evidence="2">Uma2 family endonuclease</fullName>
    </submittedName>
</protein>
<dbReference type="PANTHER" id="PTHR35400:SF3">
    <property type="entry name" value="SLL1072 PROTEIN"/>
    <property type="match status" value="1"/>
</dbReference>
<dbReference type="Gene3D" id="3.90.1570.10">
    <property type="entry name" value="tt1808, chain A"/>
    <property type="match status" value="1"/>
</dbReference>
<dbReference type="Proteomes" id="UP000729701">
    <property type="component" value="Unassembled WGS sequence"/>
</dbReference>
<dbReference type="AlphaFoldDB" id="A0A951QKC1"/>
<dbReference type="EMBL" id="JAHHGZ010000006">
    <property type="protein sequence ID" value="MBW4667263.1"/>
    <property type="molecule type" value="Genomic_DNA"/>
</dbReference>
<dbReference type="CDD" id="cd06260">
    <property type="entry name" value="DUF820-like"/>
    <property type="match status" value="1"/>
</dbReference>
<evidence type="ECO:0000313" key="3">
    <source>
        <dbReference type="Proteomes" id="UP000729701"/>
    </source>
</evidence>
<keyword evidence="2" id="KW-0378">Hydrolase</keyword>
<organism evidence="2 3">
    <name type="scientific">Cyanomargarita calcarea GSE-NOS-MK-12-04C</name>
    <dbReference type="NCBI Taxonomy" id="2839659"/>
    <lineage>
        <taxon>Bacteria</taxon>
        <taxon>Bacillati</taxon>
        <taxon>Cyanobacteriota</taxon>
        <taxon>Cyanophyceae</taxon>
        <taxon>Nostocales</taxon>
        <taxon>Cyanomargaritaceae</taxon>
        <taxon>Cyanomargarita</taxon>
    </lineage>
</organism>
<dbReference type="InterPro" id="IPR012296">
    <property type="entry name" value="Nuclease_put_TT1808"/>
</dbReference>
<comment type="caution">
    <text evidence="2">The sequence shown here is derived from an EMBL/GenBank/DDBJ whole genome shotgun (WGS) entry which is preliminary data.</text>
</comment>
<dbReference type="SUPFAM" id="SSF52980">
    <property type="entry name" value="Restriction endonuclease-like"/>
    <property type="match status" value="1"/>
</dbReference>
<dbReference type="PANTHER" id="PTHR35400">
    <property type="entry name" value="SLR1083 PROTEIN"/>
    <property type="match status" value="1"/>
</dbReference>
<dbReference type="Pfam" id="PF05685">
    <property type="entry name" value="Uma2"/>
    <property type="match status" value="1"/>
</dbReference>
<proteinExistence type="predicted"/>
<keyword evidence="2" id="KW-0540">Nuclease</keyword>
<sequence>MNIADNKSVFVPCLESGDRLTRAEFERRYTAIPHLKKAELIEGVVYVASPLRYRRHGKPHSDLMTWLGVYRAATPGVELADNATVRLDFDNEPQPDALLRIDSAYGGQSSISEDDYVEGAPELIVEIAASSASYDLHDKLKVYRRNGVLEYIVWQIAEQKVSWFSLHEGEYQPLLADDGGVIRSQIFPGLDLDVRALLADNLALVLAVVQQGVATKAHQGFVQGLEQRRN</sequence>
<gene>
    <name evidence="2" type="ORF">KME60_07415</name>
</gene>
<keyword evidence="2" id="KW-0255">Endonuclease</keyword>
<evidence type="ECO:0000313" key="2">
    <source>
        <dbReference type="EMBL" id="MBW4667263.1"/>
    </source>
</evidence>
<reference evidence="2" key="2">
    <citation type="journal article" date="2022" name="Microbiol. Resour. Announc.">
        <title>Metagenome Sequencing to Explore Phylogenomics of Terrestrial Cyanobacteria.</title>
        <authorList>
            <person name="Ward R.D."/>
            <person name="Stajich J.E."/>
            <person name="Johansen J.R."/>
            <person name="Huntemann M."/>
            <person name="Clum A."/>
            <person name="Foster B."/>
            <person name="Foster B."/>
            <person name="Roux S."/>
            <person name="Palaniappan K."/>
            <person name="Varghese N."/>
            <person name="Mukherjee S."/>
            <person name="Reddy T.B.K."/>
            <person name="Daum C."/>
            <person name="Copeland A."/>
            <person name="Chen I.A."/>
            <person name="Ivanova N.N."/>
            <person name="Kyrpides N.C."/>
            <person name="Shapiro N."/>
            <person name="Eloe-Fadrosh E.A."/>
            <person name="Pietrasiak N."/>
        </authorList>
    </citation>
    <scope>NUCLEOTIDE SEQUENCE</scope>
    <source>
        <strain evidence="2">GSE-NOS-MK-12-04C</strain>
    </source>
</reference>
<accession>A0A951QKC1</accession>
<feature type="domain" description="Putative restriction endonuclease" evidence="1">
    <location>
        <begin position="24"/>
        <end position="194"/>
    </location>
</feature>
<evidence type="ECO:0000259" key="1">
    <source>
        <dbReference type="Pfam" id="PF05685"/>
    </source>
</evidence>
<name>A0A951QKC1_9CYAN</name>
<dbReference type="GO" id="GO:0004519">
    <property type="term" value="F:endonuclease activity"/>
    <property type="evidence" value="ECO:0007669"/>
    <property type="project" value="UniProtKB-KW"/>
</dbReference>